<evidence type="ECO:0000256" key="3">
    <source>
        <dbReference type="ARBA" id="ARBA00023002"/>
    </source>
</evidence>
<dbReference type="PANTHER" id="PTHR43899:SF13">
    <property type="entry name" value="RH59310P"/>
    <property type="match status" value="1"/>
</dbReference>
<dbReference type="InterPro" id="IPR002347">
    <property type="entry name" value="SDR_fam"/>
</dbReference>
<evidence type="ECO:0000313" key="5">
    <source>
        <dbReference type="EMBL" id="RAX37886.1"/>
    </source>
</evidence>
<comment type="similarity">
    <text evidence="2 4">Belongs to the short-chain dehydrogenases/reductases (SDR) family.</text>
</comment>
<dbReference type="Gene3D" id="3.40.50.720">
    <property type="entry name" value="NAD(P)-binding Rossmann-like Domain"/>
    <property type="match status" value="1"/>
</dbReference>
<organism evidence="5 6">
    <name type="scientific">Rhizobium tropici</name>
    <dbReference type="NCBI Taxonomy" id="398"/>
    <lineage>
        <taxon>Bacteria</taxon>
        <taxon>Pseudomonadati</taxon>
        <taxon>Pseudomonadota</taxon>
        <taxon>Alphaproteobacteria</taxon>
        <taxon>Hyphomicrobiales</taxon>
        <taxon>Rhizobiaceae</taxon>
        <taxon>Rhizobium/Agrobacterium group</taxon>
        <taxon>Rhizobium</taxon>
    </lineage>
</organism>
<dbReference type="PIRSF" id="PIRSF000126">
    <property type="entry name" value="11-beta-HSD1"/>
    <property type="match status" value="1"/>
</dbReference>
<dbReference type="InterPro" id="IPR036291">
    <property type="entry name" value="NAD(P)-bd_dom_sf"/>
</dbReference>
<dbReference type="RefSeq" id="WP_112345318.1">
    <property type="nucleotide sequence ID" value="NZ_QMKK01000056.1"/>
</dbReference>
<dbReference type="AlphaFoldDB" id="A0A329Y2G0"/>
<dbReference type="PROSITE" id="PS00061">
    <property type="entry name" value="ADH_SHORT"/>
    <property type="match status" value="1"/>
</dbReference>
<proteinExistence type="inferred from homology"/>
<dbReference type="PRINTS" id="PR00080">
    <property type="entry name" value="SDRFAMILY"/>
</dbReference>
<dbReference type="Pfam" id="PF00106">
    <property type="entry name" value="adh_short"/>
    <property type="match status" value="1"/>
</dbReference>
<dbReference type="SUPFAM" id="SSF51735">
    <property type="entry name" value="NAD(P)-binding Rossmann-fold domains"/>
    <property type="match status" value="1"/>
</dbReference>
<dbReference type="InterPro" id="IPR051019">
    <property type="entry name" value="VLCFA-Steroid_DH"/>
</dbReference>
<sequence length="269" mass="28295">MSTESTTAIITGASSGIGATYAERLARRGYDVILVARNKQKLEAVAERIRKSHDVRVTVLTADLTKDADLAALEARFSGDESISVLVNNAGFGGAGTLLESDIGKMAEMIATNVTAPTRLTYAVVPGMVKRGGGTIINIASIVAIAPELLNGVYGGTKAYMLAFTQSLQHELSSKGIHAQAVLPGATSTEFWDIAGVGVSNLPSEWLMSTADLVDSALLGLDRQEKVTIPSLQDGAEWEAYEAARQVMLPHLSNVHPAPRYAGASELAA</sequence>
<comment type="subcellular location">
    <subcellularLocation>
        <location evidence="1">Endoplasmic reticulum</location>
    </subcellularLocation>
</comment>
<keyword evidence="3" id="KW-0560">Oxidoreductase</keyword>
<comment type="caution">
    <text evidence="5">The sequence shown here is derived from an EMBL/GenBank/DDBJ whole genome shotgun (WGS) entry which is preliminary data.</text>
</comment>
<evidence type="ECO:0000313" key="6">
    <source>
        <dbReference type="Proteomes" id="UP000251205"/>
    </source>
</evidence>
<name>A0A329Y2G0_RHITR</name>
<dbReference type="InterPro" id="IPR020904">
    <property type="entry name" value="Sc_DH/Rdtase_CS"/>
</dbReference>
<reference evidence="5 6" key="1">
    <citation type="submission" date="2018-06" db="EMBL/GenBank/DDBJ databases">
        <title>Whole Genome Sequence of an efficient microsymbiont, Rhizobium tropici.</title>
        <authorList>
            <person name="Srinivasan R."/>
            <person name="Singh H.V."/>
            <person name="Srivastava R."/>
            <person name="Kumari B."/>
            <person name="Radhakrishna A."/>
        </authorList>
    </citation>
    <scope>NUCLEOTIDE SEQUENCE [LARGE SCALE GENOMIC DNA]</scope>
    <source>
        <strain evidence="5 6">IGFRI Rhizo-19</strain>
    </source>
</reference>
<dbReference type="EMBL" id="QMKK01000056">
    <property type="protein sequence ID" value="RAX37886.1"/>
    <property type="molecule type" value="Genomic_DNA"/>
</dbReference>
<dbReference type="OrthoDB" id="9810734at2"/>
<evidence type="ECO:0000256" key="1">
    <source>
        <dbReference type="ARBA" id="ARBA00004240"/>
    </source>
</evidence>
<dbReference type="GO" id="GO:0016491">
    <property type="term" value="F:oxidoreductase activity"/>
    <property type="evidence" value="ECO:0007669"/>
    <property type="project" value="UniProtKB-KW"/>
</dbReference>
<evidence type="ECO:0000256" key="4">
    <source>
        <dbReference type="RuleBase" id="RU000363"/>
    </source>
</evidence>
<evidence type="ECO:0000256" key="2">
    <source>
        <dbReference type="ARBA" id="ARBA00006484"/>
    </source>
</evidence>
<dbReference type="Proteomes" id="UP000251205">
    <property type="component" value="Unassembled WGS sequence"/>
</dbReference>
<protein>
    <submittedName>
        <fullName evidence="5">SDR family oxidoreductase</fullName>
    </submittedName>
</protein>
<accession>A0A329Y2G0</accession>
<dbReference type="PANTHER" id="PTHR43899">
    <property type="entry name" value="RH59310P"/>
    <property type="match status" value="1"/>
</dbReference>
<gene>
    <name evidence="5" type="ORF">DQ393_29820</name>
</gene>
<dbReference type="PRINTS" id="PR00081">
    <property type="entry name" value="GDHRDH"/>
</dbReference>